<protein>
    <submittedName>
        <fullName evidence="3">Diguanylate cyclase</fullName>
    </submittedName>
</protein>
<dbReference type="EMBL" id="JAAAMG010000011">
    <property type="protein sequence ID" value="NDW05713.1"/>
    <property type="molecule type" value="Genomic_DNA"/>
</dbReference>
<dbReference type="PANTHER" id="PTHR46663:SF4">
    <property type="entry name" value="DIGUANYLATE CYCLASE DGCT-RELATED"/>
    <property type="match status" value="1"/>
</dbReference>
<feature type="transmembrane region" description="Helical" evidence="1">
    <location>
        <begin position="261"/>
        <end position="284"/>
    </location>
</feature>
<feature type="domain" description="GGDEF" evidence="2">
    <location>
        <begin position="331"/>
        <end position="464"/>
    </location>
</feature>
<dbReference type="RefSeq" id="WP_163463955.1">
    <property type="nucleotide sequence ID" value="NZ_JAAAMG010000011.1"/>
</dbReference>
<keyword evidence="1" id="KW-0472">Membrane</keyword>
<dbReference type="CDD" id="cd01949">
    <property type="entry name" value="GGDEF"/>
    <property type="match status" value="1"/>
</dbReference>
<keyword evidence="4" id="KW-1185">Reference proteome</keyword>
<dbReference type="NCBIfam" id="TIGR00254">
    <property type="entry name" value="GGDEF"/>
    <property type="match status" value="1"/>
</dbReference>
<sequence>MVATIVTRHLPILFVLPVLLILIATGGLVAATVYWSASETDIASLNRETRLVRRLLDERIARITRDQLTSTTWNEALKRLSVPVDADWLDDNLGVWMHDYFGIDRVFILDGADRSLYAMIDGRRRTPDAYFSHASLMEPIVTEMREFMTSPAAASSGSIFFRRYILLENRPAVVSVAPILPESADEGSLTGSAPVHIAIKFLDLAFLAELGEDLMILKPRFSWTGTLGRHEASFPLSSARGDLGHLVWTVQQPGTDIVSQLAPTLMIAGGTILLLAGLLLLHLYRTTLRLLRSQAHIAHMAHHDPLTDLANRFSFEAGLEERAREFERTGRSFAVLYLDLDRFKAVNDTLGHQAGDELIRQVADRLQTTVQQTDLVARLGGDEFAVLRDFVPERSDVERLAKTILEAIGHPFVLMQRPVAIGISIGAAIAAKGAANQTDLVRRADVALYRVKNSGRSGFLLFEERMTRESDEIGPAIA</sequence>
<dbReference type="InterPro" id="IPR000160">
    <property type="entry name" value="GGDEF_dom"/>
</dbReference>
<evidence type="ECO:0000313" key="3">
    <source>
        <dbReference type="EMBL" id="NDW05713.1"/>
    </source>
</evidence>
<dbReference type="Proteomes" id="UP000469011">
    <property type="component" value="Unassembled WGS sequence"/>
</dbReference>
<dbReference type="PROSITE" id="PS50887">
    <property type="entry name" value="GGDEF"/>
    <property type="match status" value="1"/>
</dbReference>
<dbReference type="InterPro" id="IPR052163">
    <property type="entry name" value="DGC-Regulatory_Protein"/>
</dbReference>
<dbReference type="InterPro" id="IPR029787">
    <property type="entry name" value="Nucleotide_cyclase"/>
</dbReference>
<dbReference type="GO" id="GO:0003824">
    <property type="term" value="F:catalytic activity"/>
    <property type="evidence" value="ECO:0007669"/>
    <property type="project" value="UniProtKB-ARBA"/>
</dbReference>
<dbReference type="Pfam" id="PF00990">
    <property type="entry name" value="GGDEF"/>
    <property type="match status" value="1"/>
</dbReference>
<evidence type="ECO:0000259" key="2">
    <source>
        <dbReference type="PROSITE" id="PS50887"/>
    </source>
</evidence>
<gene>
    <name evidence="3" type="ORF">GTK09_14910</name>
</gene>
<dbReference type="FunFam" id="3.30.70.270:FF:000001">
    <property type="entry name" value="Diguanylate cyclase domain protein"/>
    <property type="match status" value="1"/>
</dbReference>
<name>A0A6N9T2W9_9HYPH</name>
<evidence type="ECO:0000313" key="4">
    <source>
        <dbReference type="Proteomes" id="UP000469011"/>
    </source>
</evidence>
<dbReference type="PANTHER" id="PTHR46663">
    <property type="entry name" value="DIGUANYLATE CYCLASE DGCT-RELATED"/>
    <property type="match status" value="1"/>
</dbReference>
<dbReference type="InterPro" id="IPR043128">
    <property type="entry name" value="Rev_trsase/Diguanyl_cyclase"/>
</dbReference>
<organism evidence="3 4">
    <name type="scientific">Jiella pacifica</name>
    <dbReference type="NCBI Taxonomy" id="2696469"/>
    <lineage>
        <taxon>Bacteria</taxon>
        <taxon>Pseudomonadati</taxon>
        <taxon>Pseudomonadota</taxon>
        <taxon>Alphaproteobacteria</taxon>
        <taxon>Hyphomicrobiales</taxon>
        <taxon>Aurantimonadaceae</taxon>
        <taxon>Jiella</taxon>
    </lineage>
</organism>
<comment type="caution">
    <text evidence="3">The sequence shown here is derived from an EMBL/GenBank/DDBJ whole genome shotgun (WGS) entry which is preliminary data.</text>
</comment>
<keyword evidence="1" id="KW-1133">Transmembrane helix</keyword>
<dbReference type="Gene3D" id="3.30.70.270">
    <property type="match status" value="1"/>
</dbReference>
<feature type="transmembrane region" description="Helical" evidence="1">
    <location>
        <begin position="12"/>
        <end position="37"/>
    </location>
</feature>
<dbReference type="AlphaFoldDB" id="A0A6N9T2W9"/>
<accession>A0A6N9T2W9</accession>
<dbReference type="InterPro" id="IPR007892">
    <property type="entry name" value="CHASE4"/>
</dbReference>
<dbReference type="SMART" id="SM00267">
    <property type="entry name" value="GGDEF"/>
    <property type="match status" value="1"/>
</dbReference>
<keyword evidence="1" id="KW-0812">Transmembrane</keyword>
<reference evidence="3 4" key="1">
    <citation type="submission" date="2020-01" db="EMBL/GenBank/DDBJ databases">
        <title>Jiella pacifica sp. nov.</title>
        <authorList>
            <person name="Xue Z."/>
            <person name="Zhu S."/>
            <person name="Chen J."/>
            <person name="Yang J."/>
        </authorList>
    </citation>
    <scope>NUCLEOTIDE SEQUENCE [LARGE SCALE GENOMIC DNA]</scope>
    <source>
        <strain evidence="3 4">40Bstr34</strain>
    </source>
</reference>
<dbReference type="Pfam" id="PF05228">
    <property type="entry name" value="CHASE4"/>
    <property type="match status" value="1"/>
</dbReference>
<evidence type="ECO:0000256" key="1">
    <source>
        <dbReference type="SAM" id="Phobius"/>
    </source>
</evidence>
<proteinExistence type="predicted"/>
<dbReference type="SUPFAM" id="SSF55073">
    <property type="entry name" value="Nucleotide cyclase"/>
    <property type="match status" value="1"/>
</dbReference>